<reference evidence="5" key="1">
    <citation type="submission" date="2014-11" db="EMBL/GenBank/DDBJ databases">
        <authorList>
            <person name="Geib S."/>
        </authorList>
    </citation>
    <scope>NUCLEOTIDE SEQUENCE</scope>
</reference>
<comment type="cofactor">
    <cofactor evidence="1">
        <name>a divalent metal cation</name>
        <dbReference type="ChEBI" id="CHEBI:60240"/>
    </cofactor>
</comment>
<dbReference type="AlphaFoldDB" id="A0A0A1X8T2"/>
<accession>A0A0A1X8T2</accession>
<reference evidence="5" key="2">
    <citation type="journal article" date="2015" name="Gigascience">
        <title>Reconstructing a comprehensive transcriptome assembly of a white-pupal translocated strain of the pest fruit fly Bactrocera cucurbitae.</title>
        <authorList>
            <person name="Sim S.B."/>
            <person name="Calla B."/>
            <person name="Hall B."/>
            <person name="DeRego T."/>
            <person name="Geib S.M."/>
        </authorList>
    </citation>
    <scope>NUCLEOTIDE SEQUENCE</scope>
</reference>
<sequence length="158" mass="18315">MNEFQVRQYINGFESLGFPQVLGAIDGCHIEVRPAEEDAVDYYNYKGWYSTVLLALVDARCRFIYINVGSPGRCNDSSIFESSYLKSQLAQSSLFKDMSRQIWSINVPVVLLGDSAFKLDEHLMKPYPFCVNQPSDKKKFNFLFSRNVEEWWRMLSVI</sequence>
<protein>
    <submittedName>
        <fullName evidence="5">Putative nuclease HARBI1</fullName>
    </submittedName>
</protein>
<dbReference type="Pfam" id="PF13359">
    <property type="entry name" value="DDE_Tnp_4"/>
    <property type="match status" value="1"/>
</dbReference>
<dbReference type="GO" id="GO:0046872">
    <property type="term" value="F:metal ion binding"/>
    <property type="evidence" value="ECO:0007669"/>
    <property type="project" value="UniProtKB-KW"/>
</dbReference>
<organism evidence="5">
    <name type="scientific">Zeugodacus cucurbitae</name>
    <name type="common">Melon fruit fly</name>
    <name type="synonym">Bactrocera cucurbitae</name>
    <dbReference type="NCBI Taxonomy" id="28588"/>
    <lineage>
        <taxon>Eukaryota</taxon>
        <taxon>Metazoa</taxon>
        <taxon>Ecdysozoa</taxon>
        <taxon>Arthropoda</taxon>
        <taxon>Hexapoda</taxon>
        <taxon>Insecta</taxon>
        <taxon>Pterygota</taxon>
        <taxon>Neoptera</taxon>
        <taxon>Endopterygota</taxon>
        <taxon>Diptera</taxon>
        <taxon>Brachycera</taxon>
        <taxon>Muscomorpha</taxon>
        <taxon>Tephritoidea</taxon>
        <taxon>Tephritidae</taxon>
        <taxon>Zeugodacus</taxon>
        <taxon>Zeugodacus</taxon>
    </lineage>
</organism>
<dbReference type="EMBL" id="GBXI01015753">
    <property type="protein sequence ID" value="JAC98538.1"/>
    <property type="molecule type" value="Transcribed_RNA"/>
</dbReference>
<evidence type="ECO:0000313" key="4">
    <source>
        <dbReference type="EMBL" id="JAC98538.1"/>
    </source>
</evidence>
<name>A0A0A1X8T2_ZEUCU</name>
<evidence type="ECO:0000256" key="1">
    <source>
        <dbReference type="ARBA" id="ARBA00001968"/>
    </source>
</evidence>
<evidence type="ECO:0000256" key="2">
    <source>
        <dbReference type="ARBA" id="ARBA00022723"/>
    </source>
</evidence>
<evidence type="ECO:0000313" key="5">
    <source>
        <dbReference type="EMBL" id="JAD07150.1"/>
    </source>
</evidence>
<dbReference type="EMBL" id="GBXI01007142">
    <property type="protein sequence ID" value="JAD07150.1"/>
    <property type="molecule type" value="Transcribed_RNA"/>
</dbReference>
<feature type="domain" description="DDE Tnp4" evidence="3">
    <location>
        <begin position="25"/>
        <end position="141"/>
    </location>
</feature>
<evidence type="ECO:0000259" key="3">
    <source>
        <dbReference type="Pfam" id="PF13359"/>
    </source>
</evidence>
<keyword evidence="2" id="KW-0479">Metal-binding</keyword>
<gene>
    <name evidence="5" type="primary">Harbi1_0</name>
    <name evidence="4" type="synonym">Harbi1_1</name>
    <name evidence="4" type="ORF">g.34963</name>
    <name evidence="5" type="ORF">g.34977</name>
</gene>
<proteinExistence type="predicted"/>
<dbReference type="InterPro" id="IPR027806">
    <property type="entry name" value="HARBI1_dom"/>
</dbReference>